<dbReference type="InterPro" id="IPR055256">
    <property type="entry name" value="KH_1_KHDC4/BBP-like"/>
</dbReference>
<dbReference type="FunFam" id="3.30.1370.10:FF:000024">
    <property type="entry name" value="Branchpoint-bridging protein-like protein"/>
    <property type="match status" value="1"/>
</dbReference>
<evidence type="ECO:0000256" key="7">
    <source>
        <dbReference type="ARBA" id="ARBA00022833"/>
    </source>
</evidence>
<keyword evidence="9 13" id="KW-0508">mRNA splicing</keyword>
<evidence type="ECO:0000256" key="5">
    <source>
        <dbReference type="ARBA" id="ARBA00022723"/>
    </source>
</evidence>
<evidence type="ECO:0000256" key="11">
    <source>
        <dbReference type="PROSITE-ProRule" id="PRU00047"/>
    </source>
</evidence>
<keyword evidence="10 13" id="KW-0539">Nucleus</keyword>
<dbReference type="GO" id="GO:0048024">
    <property type="term" value="P:regulation of mRNA splicing, via spliceosome"/>
    <property type="evidence" value="ECO:0007669"/>
    <property type="project" value="TreeGrafter"/>
</dbReference>
<keyword evidence="17" id="KW-1185">Reference proteome</keyword>
<dbReference type="Gene3D" id="3.30.1370.10">
    <property type="entry name" value="K Homology domain, type 1"/>
    <property type="match status" value="1"/>
</dbReference>
<dbReference type="SMART" id="SM00322">
    <property type="entry name" value="KH"/>
    <property type="match status" value="1"/>
</dbReference>
<dbReference type="SMART" id="SM00343">
    <property type="entry name" value="ZnF_C2HC"/>
    <property type="match status" value="2"/>
</dbReference>
<dbReference type="InterPro" id="IPR036612">
    <property type="entry name" value="KH_dom_type_1_sf"/>
</dbReference>
<evidence type="ECO:0000259" key="15">
    <source>
        <dbReference type="PROSITE" id="PS50158"/>
    </source>
</evidence>
<dbReference type="GO" id="GO:0000398">
    <property type="term" value="P:mRNA splicing, via spliceosome"/>
    <property type="evidence" value="ECO:0007669"/>
    <property type="project" value="UniProtKB-UniRule"/>
</dbReference>
<dbReference type="InterPro" id="IPR047086">
    <property type="entry name" value="SF1-HH_sf"/>
</dbReference>
<evidence type="ECO:0000256" key="6">
    <source>
        <dbReference type="ARBA" id="ARBA00022771"/>
    </source>
</evidence>
<feature type="region of interest" description="Disordered" evidence="14">
    <location>
        <begin position="60"/>
        <end position="80"/>
    </location>
</feature>
<dbReference type="Pfam" id="PF22675">
    <property type="entry name" value="KH-I_KHDC4-BBP"/>
    <property type="match status" value="1"/>
</dbReference>
<evidence type="ECO:0000256" key="4">
    <source>
        <dbReference type="ARBA" id="ARBA00022664"/>
    </source>
</evidence>
<dbReference type="InterPro" id="IPR004087">
    <property type="entry name" value="KH_dom"/>
</dbReference>
<dbReference type="GO" id="GO:0008270">
    <property type="term" value="F:zinc ion binding"/>
    <property type="evidence" value="ECO:0007669"/>
    <property type="project" value="UniProtKB-UniRule"/>
</dbReference>
<dbReference type="GO" id="GO:0045131">
    <property type="term" value="F:pre-mRNA branch point binding"/>
    <property type="evidence" value="ECO:0007669"/>
    <property type="project" value="UniProtKB-UniRule"/>
</dbReference>
<dbReference type="SUPFAM" id="SSF57756">
    <property type="entry name" value="Retrovirus zinc finger-like domains"/>
    <property type="match status" value="1"/>
</dbReference>
<keyword evidence="8 12" id="KW-0694">RNA-binding</keyword>
<name>A0A4P9Z389_9FUNG</name>
<feature type="domain" description="CCHC-type" evidence="15">
    <location>
        <begin position="271"/>
        <end position="286"/>
    </location>
</feature>
<feature type="region of interest" description="Disordered" evidence="14">
    <location>
        <begin position="1"/>
        <end position="31"/>
    </location>
</feature>
<accession>A0A4P9Z389</accession>
<dbReference type="CDD" id="cd02395">
    <property type="entry name" value="KH-I_BBP"/>
    <property type="match status" value="1"/>
</dbReference>
<dbReference type="InterPro" id="IPR001878">
    <property type="entry name" value="Znf_CCHC"/>
</dbReference>
<dbReference type="PROSITE" id="PS50084">
    <property type="entry name" value="KH_TYPE_1"/>
    <property type="match status" value="1"/>
</dbReference>
<evidence type="ECO:0000256" key="13">
    <source>
        <dbReference type="RuleBase" id="RU367126"/>
    </source>
</evidence>
<comment type="subcellular location">
    <subcellularLocation>
        <location evidence="1 13">Nucleus</location>
    </subcellularLocation>
</comment>
<proteinExistence type="inferred from homology"/>
<dbReference type="PANTHER" id="PTHR11208">
    <property type="entry name" value="RNA-BINDING PROTEIN RELATED"/>
    <property type="match status" value="1"/>
</dbReference>
<comment type="function">
    <text evidence="13">Necessary for the splicing of pre-mRNA. Has a role in the recognition of the branch site (5'-UACUAAC-3'), the pyrimidine tract and the 3'-splice site at the 3'-end of introns.</text>
</comment>
<keyword evidence="4 13" id="KW-0507">mRNA processing</keyword>
<evidence type="ECO:0000256" key="1">
    <source>
        <dbReference type="ARBA" id="ARBA00004123"/>
    </source>
</evidence>
<comment type="similarity">
    <text evidence="2 13">Belongs to the BBP/SF1 family.</text>
</comment>
<dbReference type="Gene3D" id="6.10.140.1790">
    <property type="match status" value="1"/>
</dbReference>
<dbReference type="InterPro" id="IPR045071">
    <property type="entry name" value="BBP-like"/>
</dbReference>
<protein>
    <recommendedName>
        <fullName evidence="3 13">Branchpoint-bridging protein</fullName>
    </recommendedName>
</protein>
<dbReference type="EMBL" id="KZ989555">
    <property type="protein sequence ID" value="RKP25970.1"/>
    <property type="molecule type" value="Genomic_DNA"/>
</dbReference>
<keyword evidence="7 13" id="KW-0862">Zinc</keyword>
<gene>
    <name evidence="16" type="ORF">SYNPS1DRAFT_14876</name>
</gene>
<dbReference type="SUPFAM" id="SSF54791">
    <property type="entry name" value="Eukaryotic type KH-domain (KH-domain type I)"/>
    <property type="match status" value="1"/>
</dbReference>
<dbReference type="PANTHER" id="PTHR11208:SF45">
    <property type="entry name" value="SPLICING FACTOR 1"/>
    <property type="match status" value="1"/>
</dbReference>
<dbReference type="GO" id="GO:0000243">
    <property type="term" value="C:commitment complex"/>
    <property type="evidence" value="ECO:0007669"/>
    <property type="project" value="UniProtKB-ARBA"/>
</dbReference>
<dbReference type="GO" id="GO:0005829">
    <property type="term" value="C:cytosol"/>
    <property type="evidence" value="ECO:0007669"/>
    <property type="project" value="UniProtKB-ARBA"/>
</dbReference>
<organism evidence="16 17">
    <name type="scientific">Syncephalis pseudoplumigaleata</name>
    <dbReference type="NCBI Taxonomy" id="1712513"/>
    <lineage>
        <taxon>Eukaryota</taxon>
        <taxon>Fungi</taxon>
        <taxon>Fungi incertae sedis</taxon>
        <taxon>Zoopagomycota</taxon>
        <taxon>Zoopagomycotina</taxon>
        <taxon>Zoopagomycetes</taxon>
        <taxon>Zoopagales</taxon>
        <taxon>Piptocephalidaceae</taxon>
        <taxon>Syncephalis</taxon>
    </lineage>
</organism>
<dbReference type="Pfam" id="PF00098">
    <property type="entry name" value="zf-CCHC"/>
    <property type="match status" value="2"/>
</dbReference>
<sequence length="336" mass="37387">MVAEDDGRGRKRKSRWATAEEKTAMPGMPTALAGAVPKEKLDLFLTYVRLEEIGRKLSSGDYVPREKRSPSPEPLYGTDGKRINTREYRYRKKLEDERHKLVQQAQKMDPQFVPPVDYHRPRKAVEKLYIPVRDYPDINFIGLIIGPRGNTLKKMEADSRAKISIRGKGSVKEGKVPTASDGLEEDLHCLVTADSPEKVAKAIKLIEKIIETAVSIPEAQNDLKRAQLRELASLNGTLRDDENQPCLNCGQLGHRRYECPEQRNFTANLVCRICGGAGHAARDCRDRNNPDAQQKNQKLDAEYYNLMAELGEQVDGAAGGGGGGANNNMVSNIFTG</sequence>
<evidence type="ECO:0000256" key="2">
    <source>
        <dbReference type="ARBA" id="ARBA00010382"/>
    </source>
</evidence>
<evidence type="ECO:0000256" key="14">
    <source>
        <dbReference type="SAM" id="MobiDB-lite"/>
    </source>
</evidence>
<dbReference type="Gene3D" id="4.10.60.10">
    <property type="entry name" value="Zinc finger, CCHC-type"/>
    <property type="match status" value="1"/>
</dbReference>
<evidence type="ECO:0000256" key="8">
    <source>
        <dbReference type="ARBA" id="ARBA00022884"/>
    </source>
</evidence>
<reference evidence="17" key="1">
    <citation type="journal article" date="2018" name="Nat. Microbiol.">
        <title>Leveraging single-cell genomics to expand the fungal tree of life.</title>
        <authorList>
            <person name="Ahrendt S.R."/>
            <person name="Quandt C.A."/>
            <person name="Ciobanu D."/>
            <person name="Clum A."/>
            <person name="Salamov A."/>
            <person name="Andreopoulos B."/>
            <person name="Cheng J.F."/>
            <person name="Woyke T."/>
            <person name="Pelin A."/>
            <person name="Henrissat B."/>
            <person name="Reynolds N.K."/>
            <person name="Benny G.L."/>
            <person name="Smith M.E."/>
            <person name="James T.Y."/>
            <person name="Grigoriev I.V."/>
        </authorList>
    </citation>
    <scope>NUCLEOTIDE SEQUENCE [LARGE SCALE GENOMIC DNA]</scope>
    <source>
        <strain evidence="17">Benny S71-1</strain>
    </source>
</reference>
<dbReference type="GO" id="GO:0003729">
    <property type="term" value="F:mRNA binding"/>
    <property type="evidence" value="ECO:0007669"/>
    <property type="project" value="TreeGrafter"/>
</dbReference>
<dbReference type="Proteomes" id="UP000278143">
    <property type="component" value="Unassembled WGS sequence"/>
</dbReference>
<keyword evidence="6 11" id="KW-0863">Zinc-finger</keyword>
<evidence type="ECO:0000313" key="17">
    <source>
        <dbReference type="Proteomes" id="UP000278143"/>
    </source>
</evidence>
<dbReference type="Pfam" id="PF16275">
    <property type="entry name" value="SF1-HH"/>
    <property type="match status" value="1"/>
</dbReference>
<evidence type="ECO:0000256" key="3">
    <source>
        <dbReference type="ARBA" id="ARBA00017984"/>
    </source>
</evidence>
<dbReference type="OrthoDB" id="6777263at2759"/>
<feature type="domain" description="CCHC-type" evidence="15">
    <location>
        <begin position="246"/>
        <end position="261"/>
    </location>
</feature>
<dbReference type="AlphaFoldDB" id="A0A4P9Z389"/>
<dbReference type="PROSITE" id="PS50158">
    <property type="entry name" value="ZF_CCHC"/>
    <property type="match status" value="2"/>
</dbReference>
<evidence type="ECO:0000256" key="12">
    <source>
        <dbReference type="PROSITE-ProRule" id="PRU00117"/>
    </source>
</evidence>
<evidence type="ECO:0000256" key="9">
    <source>
        <dbReference type="ARBA" id="ARBA00023187"/>
    </source>
</evidence>
<evidence type="ECO:0000256" key="10">
    <source>
        <dbReference type="ARBA" id="ARBA00023242"/>
    </source>
</evidence>
<keyword evidence="13" id="KW-0747">Spliceosome</keyword>
<evidence type="ECO:0000313" key="16">
    <source>
        <dbReference type="EMBL" id="RKP25970.1"/>
    </source>
</evidence>
<dbReference type="InterPro" id="IPR032570">
    <property type="entry name" value="SF1-HH"/>
</dbReference>
<dbReference type="InterPro" id="IPR036875">
    <property type="entry name" value="Znf_CCHC_sf"/>
</dbReference>
<keyword evidence="5 13" id="KW-0479">Metal-binding</keyword>